<dbReference type="AlphaFoldDB" id="A0AAD2CWK1"/>
<keyword evidence="2" id="KW-0812">Transmembrane</keyword>
<reference evidence="3" key="1">
    <citation type="submission" date="2023-08" db="EMBL/GenBank/DDBJ databases">
        <authorList>
            <person name="Audoor S."/>
            <person name="Bilcke G."/>
        </authorList>
    </citation>
    <scope>NUCLEOTIDE SEQUENCE</scope>
</reference>
<evidence type="ECO:0000313" key="4">
    <source>
        <dbReference type="Proteomes" id="UP001295423"/>
    </source>
</evidence>
<sequence>MVSLSLWQRYRRNGIRQTKSILASIADVTSDWVFYLNVKSNATLDEKYGFNLFIFACISSGMLLALLLSFLVSARAHAKSRRKRSRTAKYAPFGRILKMVLGLQMLVEDIPQFIIGALVRSERGNLDPYLVFTWTTSGFNFFLNLLDMIEIEDDDSMSAEEEALEENHSNRSGYDHERGSRSAQMY</sequence>
<dbReference type="EMBL" id="CAKOGP040000779">
    <property type="protein sequence ID" value="CAJ1939319.1"/>
    <property type="molecule type" value="Genomic_DNA"/>
</dbReference>
<name>A0AAD2CWK1_9STRA</name>
<keyword evidence="2" id="KW-0472">Membrane</keyword>
<gene>
    <name evidence="3" type="ORF">CYCCA115_LOCUS6537</name>
</gene>
<comment type="caution">
    <text evidence="3">The sequence shown here is derived from an EMBL/GenBank/DDBJ whole genome shotgun (WGS) entry which is preliminary data.</text>
</comment>
<feature type="transmembrane region" description="Helical" evidence="2">
    <location>
        <begin position="21"/>
        <end position="38"/>
    </location>
</feature>
<protein>
    <submittedName>
        <fullName evidence="3">Uncharacterized protein</fullName>
    </submittedName>
</protein>
<feature type="region of interest" description="Disordered" evidence="1">
    <location>
        <begin position="160"/>
        <end position="186"/>
    </location>
</feature>
<organism evidence="3 4">
    <name type="scientific">Cylindrotheca closterium</name>
    <dbReference type="NCBI Taxonomy" id="2856"/>
    <lineage>
        <taxon>Eukaryota</taxon>
        <taxon>Sar</taxon>
        <taxon>Stramenopiles</taxon>
        <taxon>Ochrophyta</taxon>
        <taxon>Bacillariophyta</taxon>
        <taxon>Bacillariophyceae</taxon>
        <taxon>Bacillariophycidae</taxon>
        <taxon>Bacillariales</taxon>
        <taxon>Bacillariaceae</taxon>
        <taxon>Cylindrotheca</taxon>
    </lineage>
</organism>
<proteinExistence type="predicted"/>
<keyword evidence="2" id="KW-1133">Transmembrane helix</keyword>
<keyword evidence="4" id="KW-1185">Reference proteome</keyword>
<evidence type="ECO:0000256" key="2">
    <source>
        <dbReference type="SAM" id="Phobius"/>
    </source>
</evidence>
<evidence type="ECO:0000313" key="3">
    <source>
        <dbReference type="EMBL" id="CAJ1939319.1"/>
    </source>
</evidence>
<feature type="transmembrane region" description="Helical" evidence="2">
    <location>
        <begin position="50"/>
        <end position="74"/>
    </location>
</feature>
<accession>A0AAD2CWK1</accession>
<feature type="compositionally biased region" description="Basic and acidic residues" evidence="1">
    <location>
        <begin position="165"/>
        <end position="180"/>
    </location>
</feature>
<evidence type="ECO:0000256" key="1">
    <source>
        <dbReference type="SAM" id="MobiDB-lite"/>
    </source>
</evidence>
<dbReference type="Proteomes" id="UP001295423">
    <property type="component" value="Unassembled WGS sequence"/>
</dbReference>